<dbReference type="EMBL" id="LLZU01000005">
    <property type="protein sequence ID" value="KRV50256.1"/>
    <property type="molecule type" value="Genomic_DNA"/>
</dbReference>
<proteinExistence type="predicted"/>
<comment type="caution">
    <text evidence="1">The sequence shown here is derived from an EMBL/GenBank/DDBJ whole genome shotgun (WGS) entry which is preliminary data.</text>
</comment>
<name>A0A0T6LW64_WENVI</name>
<sequence>MLAQSDEEFRAGPVEVTLAEETPVGSSLPHVRSQGVPWLVTAGALASVIAVGVLVAPDEVSARPTAEPPVSAPDPRDAAYPLDCPGTSVVVASSARGDLDGDGRTETVAAVHCDAGNGSPPHEIYVLGPGRTAGAEPRIVARLLDSQQQMTVERLSVEGPQVTAGLLGYSSPDVPRYSPDVQETRSWEWKAGRFLLGRTSLPAST</sequence>
<evidence type="ECO:0000313" key="2">
    <source>
        <dbReference type="Proteomes" id="UP000050867"/>
    </source>
</evidence>
<gene>
    <name evidence="1" type="ORF">AQ490_14160</name>
</gene>
<protein>
    <submittedName>
        <fullName evidence="1">Uncharacterized protein</fullName>
    </submittedName>
</protein>
<organism evidence="1 2">
    <name type="scientific">Wenjunlia vitaminophila</name>
    <name type="common">Streptomyces vitaminophilus</name>
    <dbReference type="NCBI Taxonomy" id="76728"/>
    <lineage>
        <taxon>Bacteria</taxon>
        <taxon>Bacillati</taxon>
        <taxon>Actinomycetota</taxon>
        <taxon>Actinomycetes</taxon>
        <taxon>Kitasatosporales</taxon>
        <taxon>Streptomycetaceae</taxon>
        <taxon>Wenjunlia</taxon>
    </lineage>
</organism>
<dbReference type="STRING" id="76728.AQ490_14160"/>
<evidence type="ECO:0000313" key="1">
    <source>
        <dbReference type="EMBL" id="KRV50256.1"/>
    </source>
</evidence>
<dbReference type="AlphaFoldDB" id="A0A0T6LW64"/>
<dbReference type="eggNOG" id="ENOG5033JN0">
    <property type="taxonomic scope" value="Bacteria"/>
</dbReference>
<accession>A0A0T6LW64</accession>
<dbReference type="Proteomes" id="UP000050867">
    <property type="component" value="Unassembled WGS sequence"/>
</dbReference>
<reference evidence="1 2" key="1">
    <citation type="submission" date="2015-10" db="EMBL/GenBank/DDBJ databases">
        <title>Draft genome sequence of pyrrolomycin-producing Streptomyces vitaminophilus.</title>
        <authorList>
            <person name="Graham D.E."/>
            <person name="Mahan K.M."/>
            <person name="Klingeman D.M."/>
            <person name="Hettich R.L."/>
            <person name="Parry R.J."/>
        </authorList>
    </citation>
    <scope>NUCLEOTIDE SEQUENCE [LARGE SCALE GENOMIC DNA]</scope>
    <source>
        <strain evidence="1 2">ATCC 31673</strain>
    </source>
</reference>
<dbReference type="RefSeq" id="WP_018382297.1">
    <property type="nucleotide sequence ID" value="NZ_LLZU01000005.1"/>
</dbReference>
<keyword evidence="2" id="KW-1185">Reference proteome</keyword>